<keyword evidence="9" id="KW-1185">Reference proteome</keyword>
<dbReference type="PANTHER" id="PTHR23164">
    <property type="entry name" value="EARLY ENDOSOME ANTIGEN 1"/>
    <property type="match status" value="1"/>
</dbReference>
<dbReference type="InterPro" id="IPR013083">
    <property type="entry name" value="Znf_RING/FYVE/PHD"/>
</dbReference>
<dbReference type="PROSITE" id="PS50178">
    <property type="entry name" value="ZF_FYVE"/>
    <property type="match status" value="1"/>
</dbReference>
<dbReference type="InterPro" id="IPR017455">
    <property type="entry name" value="Znf_FYVE-rel"/>
</dbReference>
<sequence length="348" mass="38385">MSSVPIWQPDEEASACVLCSTKFTFFNRRHHCRKCGRIVCASCSEQPIRYFASTMIVGHNGKQIKPVPFETYRTCDECVDEIKMIRRALFAEGGTADEGEPANITNNSSGGNGNRATNTSHNSGDQELSSNHDNGSATSITKYMNTRISTHMVESSTQSSVNGTPLLQGATNNTPEDDDNSDHNLCPVCAVNLSKLFQGSGNDEFEAFKEAHICDCLTAFDFNLDHQRSPTANGSRMHTRNKMLVYNIPPIPKPQFESIPNNIDNPESSGSQPSLGLGGFSVGSDNSTSTVNMSEKYVDRECVICLEDLKPGDKVGRLECLCVFHYKCIKDWFNKKGYGECPVHFLHK</sequence>
<evidence type="ECO:0000256" key="4">
    <source>
        <dbReference type="PROSITE-ProRule" id="PRU00175"/>
    </source>
</evidence>
<evidence type="ECO:0000313" key="8">
    <source>
        <dbReference type="EMBL" id="CAK7914864.1"/>
    </source>
</evidence>
<evidence type="ECO:0000256" key="1">
    <source>
        <dbReference type="ARBA" id="ARBA00022723"/>
    </source>
</evidence>
<dbReference type="PROSITE" id="PS50089">
    <property type="entry name" value="ZF_RING_2"/>
    <property type="match status" value="1"/>
</dbReference>
<dbReference type="SMART" id="SM00184">
    <property type="entry name" value="RING"/>
    <property type="match status" value="1"/>
</dbReference>
<dbReference type="EMBL" id="OZ004258">
    <property type="protein sequence ID" value="CAK7914864.1"/>
    <property type="molecule type" value="Genomic_DNA"/>
</dbReference>
<feature type="domain" description="FYVE-type" evidence="7">
    <location>
        <begin position="10"/>
        <end position="83"/>
    </location>
</feature>
<feature type="compositionally biased region" description="Polar residues" evidence="5">
    <location>
        <begin position="121"/>
        <end position="138"/>
    </location>
</feature>
<feature type="compositionally biased region" description="Polar residues" evidence="5">
    <location>
        <begin position="154"/>
        <end position="174"/>
    </location>
</feature>
<proteinExistence type="predicted"/>
<protein>
    <submittedName>
        <fullName evidence="8">Uncharacterized protein</fullName>
    </submittedName>
</protein>
<dbReference type="Gene3D" id="3.30.40.10">
    <property type="entry name" value="Zinc/RING finger domain, C3HC4 (zinc finger)"/>
    <property type="match status" value="2"/>
</dbReference>
<dbReference type="Pfam" id="PF01363">
    <property type="entry name" value="FYVE"/>
    <property type="match status" value="1"/>
</dbReference>
<keyword evidence="1" id="KW-0479">Metal-binding</keyword>
<dbReference type="InterPro" id="IPR001841">
    <property type="entry name" value="Znf_RING"/>
</dbReference>
<dbReference type="Proteomes" id="UP001497600">
    <property type="component" value="Chromosome F"/>
</dbReference>
<evidence type="ECO:0000259" key="7">
    <source>
        <dbReference type="PROSITE" id="PS50178"/>
    </source>
</evidence>
<organism evidence="8 9">
    <name type="scientific">[Candida] anglica</name>
    <dbReference type="NCBI Taxonomy" id="148631"/>
    <lineage>
        <taxon>Eukaryota</taxon>
        <taxon>Fungi</taxon>
        <taxon>Dikarya</taxon>
        <taxon>Ascomycota</taxon>
        <taxon>Saccharomycotina</taxon>
        <taxon>Pichiomycetes</taxon>
        <taxon>Debaryomycetaceae</taxon>
        <taxon>Kurtzmaniella</taxon>
    </lineage>
</organism>
<feature type="region of interest" description="Disordered" evidence="5">
    <location>
        <begin position="95"/>
        <end position="138"/>
    </location>
</feature>
<name>A0ABP0EKR0_9ASCO</name>
<feature type="compositionally biased region" description="Low complexity" evidence="5">
    <location>
        <begin position="103"/>
        <end position="120"/>
    </location>
</feature>
<dbReference type="InterPro" id="IPR011011">
    <property type="entry name" value="Znf_FYVE_PHD"/>
</dbReference>
<evidence type="ECO:0000313" key="9">
    <source>
        <dbReference type="Proteomes" id="UP001497600"/>
    </source>
</evidence>
<gene>
    <name evidence="8" type="ORF">CAAN4_F18404</name>
</gene>
<dbReference type="PANTHER" id="PTHR23164:SF29">
    <property type="entry name" value="E3 UBIQUITIN-PROTEIN LIGASE PIB1"/>
    <property type="match status" value="1"/>
</dbReference>
<keyword evidence="2 4" id="KW-0863">Zinc-finger</keyword>
<evidence type="ECO:0000256" key="5">
    <source>
        <dbReference type="SAM" id="MobiDB-lite"/>
    </source>
</evidence>
<dbReference type="InterPro" id="IPR000306">
    <property type="entry name" value="Znf_FYVE"/>
</dbReference>
<evidence type="ECO:0000259" key="6">
    <source>
        <dbReference type="PROSITE" id="PS50089"/>
    </source>
</evidence>
<dbReference type="SUPFAM" id="SSF57903">
    <property type="entry name" value="FYVE/PHD zinc finger"/>
    <property type="match status" value="1"/>
</dbReference>
<dbReference type="SUPFAM" id="SSF57850">
    <property type="entry name" value="RING/U-box"/>
    <property type="match status" value="1"/>
</dbReference>
<reference evidence="8 9" key="1">
    <citation type="submission" date="2024-01" db="EMBL/GenBank/DDBJ databases">
        <authorList>
            <consortium name="Genoscope - CEA"/>
            <person name="William W."/>
        </authorList>
    </citation>
    <scope>NUCLEOTIDE SEQUENCE [LARGE SCALE GENOMIC DNA]</scope>
    <source>
        <strain evidence="8 9">29B2s-10</strain>
    </source>
</reference>
<dbReference type="Pfam" id="PF13639">
    <property type="entry name" value="zf-RING_2"/>
    <property type="match status" value="1"/>
</dbReference>
<feature type="domain" description="RING-type" evidence="6">
    <location>
        <begin position="302"/>
        <end position="344"/>
    </location>
</feature>
<feature type="region of interest" description="Disordered" evidence="5">
    <location>
        <begin position="154"/>
        <end position="179"/>
    </location>
</feature>
<evidence type="ECO:0000256" key="2">
    <source>
        <dbReference type="ARBA" id="ARBA00022771"/>
    </source>
</evidence>
<accession>A0ABP0EKR0</accession>
<dbReference type="CDD" id="cd16489">
    <property type="entry name" value="mRING-CH-C4HC2H_ZNRF"/>
    <property type="match status" value="1"/>
</dbReference>
<evidence type="ECO:0000256" key="3">
    <source>
        <dbReference type="ARBA" id="ARBA00022833"/>
    </source>
</evidence>
<dbReference type="SMART" id="SM00064">
    <property type="entry name" value="FYVE"/>
    <property type="match status" value="1"/>
</dbReference>
<keyword evidence="3" id="KW-0862">Zinc</keyword>